<feature type="region of interest" description="Disordered" evidence="1">
    <location>
        <begin position="72"/>
        <end position="96"/>
    </location>
</feature>
<dbReference type="EMBL" id="DS985612">
    <property type="protein sequence ID" value="EDV18781.1"/>
    <property type="molecule type" value="Genomic_DNA"/>
</dbReference>
<proteinExistence type="predicted"/>
<accession>B3SER4</accession>
<dbReference type="AlphaFoldDB" id="B3SER4"/>
<dbReference type="HOGENOM" id="CLU_1706530_0_0_1"/>
<keyword evidence="3" id="KW-1185">Reference proteome</keyword>
<name>B3SER4_TRIAD</name>
<dbReference type="GeneID" id="6759947"/>
<sequence length="154" mass="17272">MAASLVMTWWWSSKTMRLTRNSARRYGNLPGRIHPFRQSTSAAVILVDSHERRVVGGDAVYIAMMMESLSQATRPSQSSTKHHHDDVESMSSLSRTSSIPETVLQYERQSAPRDTFLMYSCSTSPTIRLPMAAQCTRSWCVLVVSGRLRCSASI</sequence>
<gene>
    <name evidence="2" type="ORF">TRIADDRAFT_62748</name>
</gene>
<dbReference type="RefSeq" id="XP_002118733.1">
    <property type="nucleotide sequence ID" value="XM_002118697.1"/>
</dbReference>
<reference evidence="2 3" key="1">
    <citation type="journal article" date="2008" name="Nature">
        <title>The Trichoplax genome and the nature of placozoans.</title>
        <authorList>
            <person name="Srivastava M."/>
            <person name="Begovic E."/>
            <person name="Chapman J."/>
            <person name="Putnam N.H."/>
            <person name="Hellsten U."/>
            <person name="Kawashima T."/>
            <person name="Kuo A."/>
            <person name="Mitros T."/>
            <person name="Salamov A."/>
            <person name="Carpenter M.L."/>
            <person name="Signorovitch A.Y."/>
            <person name="Moreno M.A."/>
            <person name="Kamm K."/>
            <person name="Grimwood J."/>
            <person name="Schmutz J."/>
            <person name="Shapiro H."/>
            <person name="Grigoriev I.V."/>
            <person name="Buss L.W."/>
            <person name="Schierwater B."/>
            <person name="Dellaporta S.L."/>
            <person name="Rokhsar D.S."/>
        </authorList>
    </citation>
    <scope>NUCLEOTIDE SEQUENCE [LARGE SCALE GENOMIC DNA]</scope>
    <source>
        <strain evidence="2 3">Grell-BS-1999</strain>
    </source>
</reference>
<evidence type="ECO:0000313" key="3">
    <source>
        <dbReference type="Proteomes" id="UP000009022"/>
    </source>
</evidence>
<evidence type="ECO:0000256" key="1">
    <source>
        <dbReference type="SAM" id="MobiDB-lite"/>
    </source>
</evidence>
<dbReference type="InParanoid" id="B3SER4"/>
<protein>
    <submittedName>
        <fullName evidence="2">Uncharacterized protein</fullName>
    </submittedName>
</protein>
<dbReference type="KEGG" id="tad:TRIADDRAFT_62748"/>
<dbReference type="Proteomes" id="UP000009022">
    <property type="component" value="Unassembled WGS sequence"/>
</dbReference>
<dbReference type="CTD" id="6759947"/>
<evidence type="ECO:0000313" key="2">
    <source>
        <dbReference type="EMBL" id="EDV18781.1"/>
    </source>
</evidence>
<organism evidence="2 3">
    <name type="scientific">Trichoplax adhaerens</name>
    <name type="common">Trichoplax reptans</name>
    <dbReference type="NCBI Taxonomy" id="10228"/>
    <lineage>
        <taxon>Eukaryota</taxon>
        <taxon>Metazoa</taxon>
        <taxon>Placozoa</taxon>
        <taxon>Uniplacotomia</taxon>
        <taxon>Trichoplacea</taxon>
        <taxon>Trichoplacidae</taxon>
        <taxon>Trichoplax</taxon>
    </lineage>
</organism>